<dbReference type="Gene3D" id="3.50.50.60">
    <property type="entry name" value="FAD/NAD(P)-binding domain"/>
    <property type="match status" value="1"/>
</dbReference>
<dbReference type="SUPFAM" id="SSF51905">
    <property type="entry name" value="FAD/NAD(P)-binding domain"/>
    <property type="match status" value="1"/>
</dbReference>
<evidence type="ECO:0000313" key="8">
    <source>
        <dbReference type="EMBL" id="KAA0970894.1"/>
    </source>
</evidence>
<dbReference type="RefSeq" id="WP_149300206.1">
    <property type="nucleotide sequence ID" value="NZ_VTWH01000002.1"/>
</dbReference>
<sequence>MTVASTVRSSFAPTRNEVQNRKTDVLVIGGGPAGCWAALTALEAGASVMLIEKGYVGTSGATAAGNTTMIYSARGTAERGMSVDQRVRLGAGLADGGFVERVLDEARFNLDRLADWGYDFPSFEDGRPYRGMLRGADYLRFMRQRLIKGGAVVCDHMPADHLLVADGVVSGAAGYERRGGARWQVVAGATIIATGGCAYMSGALGTNNLTGDGYLLGAEAGAVLSGMEFSAQYGIAPAFSSVTKGIIYFWATFSDSDGAVIDTSGDRHAVAKYLLRGPVYAVLDKVEPRLQEGFRRGQPNIFVPFDRMGIDPFTQRFPVTLRHEGTVRGTGGLLIDNQAATSVPGLFAAGDASSRELMSGAVSGGGGPNASYAIATGRWAGAAAVAFARRNGVPSRVRPAAEVADLTPAEHTIEELRPLINTVQDRMLPLDRGFFRDAQSLQESEAVLGQMWRETGWRKLGRMREVEAMLATARWATAGSLARKESRGVHRRTDFPLTDPLSARSLQIQGLDHIRVGGAEEPVERRLAG</sequence>
<dbReference type="InterPro" id="IPR036188">
    <property type="entry name" value="FAD/NAD-bd_sf"/>
</dbReference>
<dbReference type="InterPro" id="IPR015939">
    <property type="entry name" value="Fum_Rdtase/Succ_DH_flav-like_C"/>
</dbReference>
<dbReference type="PANTHER" id="PTHR42716">
    <property type="entry name" value="L-ASPARTATE OXIDASE"/>
    <property type="match status" value="1"/>
</dbReference>
<keyword evidence="4" id="KW-0560">Oxidoreductase</keyword>
<evidence type="ECO:0000313" key="9">
    <source>
        <dbReference type="Proteomes" id="UP000324738"/>
    </source>
</evidence>
<reference evidence="8 9" key="1">
    <citation type="submission" date="2019-08" db="EMBL/GenBank/DDBJ databases">
        <title>Aureimonas fodiniaquatilis sp. nov., isolated from a coal mine wastewater.</title>
        <authorList>
            <person name="Kim W."/>
        </authorList>
    </citation>
    <scope>NUCLEOTIDE SEQUENCE [LARGE SCALE GENOMIC DNA]</scope>
    <source>
        <strain evidence="8 9">CAU 1482</strain>
    </source>
</reference>
<dbReference type="PANTHER" id="PTHR42716:SF2">
    <property type="entry name" value="L-ASPARTATE OXIDASE, CHLOROPLASTIC"/>
    <property type="match status" value="1"/>
</dbReference>
<dbReference type="Gene3D" id="1.20.58.100">
    <property type="entry name" value="Fumarate reductase/succinate dehydrogenase flavoprotein-like, C-terminal domain"/>
    <property type="match status" value="1"/>
</dbReference>
<dbReference type="AlphaFoldDB" id="A0A5B0DVW3"/>
<dbReference type="PRINTS" id="PR00368">
    <property type="entry name" value="FADPNR"/>
</dbReference>
<feature type="domain" description="Fumarate reductase/succinate dehydrogenase flavoprotein-like C-terminal" evidence="7">
    <location>
        <begin position="460"/>
        <end position="498"/>
    </location>
</feature>
<keyword evidence="9" id="KW-1185">Reference proteome</keyword>
<accession>A0A5B0DVW3</accession>
<evidence type="ECO:0000256" key="5">
    <source>
        <dbReference type="ARBA" id="ARBA00048305"/>
    </source>
</evidence>
<keyword evidence="2" id="KW-0285">Flavoprotein</keyword>
<dbReference type="EMBL" id="VTWH01000002">
    <property type="protein sequence ID" value="KAA0970894.1"/>
    <property type="molecule type" value="Genomic_DNA"/>
</dbReference>
<dbReference type="PIRSF" id="PIRSF000171">
    <property type="entry name" value="SDHA_APRA_LASPO"/>
    <property type="match status" value="1"/>
</dbReference>
<organism evidence="8 9">
    <name type="scientific">Aureimonas fodinaquatilis</name>
    <dbReference type="NCBI Taxonomy" id="2565783"/>
    <lineage>
        <taxon>Bacteria</taxon>
        <taxon>Pseudomonadati</taxon>
        <taxon>Pseudomonadota</taxon>
        <taxon>Alphaproteobacteria</taxon>
        <taxon>Hyphomicrobiales</taxon>
        <taxon>Aurantimonadaceae</taxon>
        <taxon>Aureimonas</taxon>
    </lineage>
</organism>
<dbReference type="InterPro" id="IPR005288">
    <property type="entry name" value="NadB"/>
</dbReference>
<evidence type="ECO:0000256" key="2">
    <source>
        <dbReference type="ARBA" id="ARBA00022630"/>
    </source>
</evidence>
<dbReference type="Pfam" id="PF00890">
    <property type="entry name" value="FAD_binding_2"/>
    <property type="match status" value="1"/>
</dbReference>
<dbReference type="SUPFAM" id="SSF46977">
    <property type="entry name" value="Succinate dehydrogenase/fumarate reductase flavoprotein C-terminal domain"/>
    <property type="match status" value="1"/>
</dbReference>
<dbReference type="OrthoDB" id="9805351at2"/>
<dbReference type="Pfam" id="PF02910">
    <property type="entry name" value="Succ_DH_flav_C"/>
    <property type="match status" value="1"/>
</dbReference>
<name>A0A5B0DVW3_9HYPH</name>
<evidence type="ECO:0000259" key="7">
    <source>
        <dbReference type="Pfam" id="PF02910"/>
    </source>
</evidence>
<evidence type="ECO:0000259" key="6">
    <source>
        <dbReference type="Pfam" id="PF00890"/>
    </source>
</evidence>
<keyword evidence="3" id="KW-0274">FAD</keyword>
<dbReference type="Proteomes" id="UP000324738">
    <property type="component" value="Unassembled WGS sequence"/>
</dbReference>
<feature type="domain" description="FAD-dependent oxidoreductase 2 FAD-binding" evidence="6">
    <location>
        <begin position="24"/>
        <end position="229"/>
    </location>
</feature>
<dbReference type="GO" id="GO:0009435">
    <property type="term" value="P:NAD+ biosynthetic process"/>
    <property type="evidence" value="ECO:0007669"/>
    <property type="project" value="InterPro"/>
</dbReference>
<comment type="cofactor">
    <cofactor evidence="1">
        <name>FAD</name>
        <dbReference type="ChEBI" id="CHEBI:57692"/>
    </cofactor>
</comment>
<dbReference type="InterPro" id="IPR003953">
    <property type="entry name" value="FAD-dep_OxRdtase_2_FAD-bd"/>
</dbReference>
<evidence type="ECO:0000256" key="4">
    <source>
        <dbReference type="ARBA" id="ARBA00023002"/>
    </source>
</evidence>
<evidence type="ECO:0000256" key="3">
    <source>
        <dbReference type="ARBA" id="ARBA00022827"/>
    </source>
</evidence>
<dbReference type="GO" id="GO:0008734">
    <property type="term" value="F:L-aspartate oxidase activity"/>
    <property type="evidence" value="ECO:0007669"/>
    <property type="project" value="UniProtKB-EC"/>
</dbReference>
<comment type="catalytic activity">
    <reaction evidence="5">
        <text>L-aspartate + O2 = iminosuccinate + H2O2</text>
        <dbReference type="Rhea" id="RHEA:25876"/>
        <dbReference type="ChEBI" id="CHEBI:15379"/>
        <dbReference type="ChEBI" id="CHEBI:16240"/>
        <dbReference type="ChEBI" id="CHEBI:29991"/>
        <dbReference type="ChEBI" id="CHEBI:77875"/>
        <dbReference type="EC" id="1.4.3.16"/>
    </reaction>
    <physiologicalReaction direction="left-to-right" evidence="5">
        <dbReference type="Rhea" id="RHEA:25877"/>
    </physiologicalReaction>
</comment>
<proteinExistence type="predicted"/>
<gene>
    <name evidence="8" type="ORF">FPY71_10530</name>
</gene>
<dbReference type="PRINTS" id="PR00469">
    <property type="entry name" value="PNDRDTASEII"/>
</dbReference>
<comment type="caution">
    <text evidence="8">The sequence shown here is derived from an EMBL/GenBank/DDBJ whole genome shotgun (WGS) entry which is preliminary data.</text>
</comment>
<evidence type="ECO:0000256" key="1">
    <source>
        <dbReference type="ARBA" id="ARBA00001974"/>
    </source>
</evidence>
<dbReference type="InterPro" id="IPR037099">
    <property type="entry name" value="Fum_R/Succ_DH_flav-like_C_sf"/>
</dbReference>
<protein>
    <submittedName>
        <fullName evidence="8">FAD-binding protein</fullName>
    </submittedName>
</protein>